<accession>A0A2N1PPR4</accession>
<evidence type="ECO:0000313" key="6">
    <source>
        <dbReference type="Proteomes" id="UP000233256"/>
    </source>
</evidence>
<dbReference type="Proteomes" id="UP000233256">
    <property type="component" value="Unassembled WGS sequence"/>
</dbReference>
<dbReference type="PANTHER" id="PTHR11712">
    <property type="entry name" value="POLYKETIDE SYNTHASE-RELATED"/>
    <property type="match status" value="1"/>
</dbReference>
<reference evidence="5 6" key="1">
    <citation type="journal article" date="2017" name="ISME J.">
        <title>Potential for microbial H2 and metal transformations associated with novel bacteria and archaea in deep terrestrial subsurface sediments.</title>
        <authorList>
            <person name="Hernsdorf A.W."/>
            <person name="Amano Y."/>
            <person name="Miyakawa K."/>
            <person name="Ise K."/>
            <person name="Suzuki Y."/>
            <person name="Anantharaman K."/>
            <person name="Probst A."/>
            <person name="Burstein D."/>
            <person name="Thomas B.C."/>
            <person name="Banfield J.F."/>
        </authorList>
    </citation>
    <scope>NUCLEOTIDE SEQUENCE [LARGE SCALE GENOMIC DNA]</scope>
    <source>
        <strain evidence="5">HGW-Wallbacteria-1</strain>
    </source>
</reference>
<dbReference type="Gene3D" id="3.40.47.10">
    <property type="match status" value="2"/>
</dbReference>
<keyword evidence="2 3" id="KW-0808">Transferase</keyword>
<sequence length="436" mass="46734">MEFPKIVVTGLGAVTALGHSMSETFDNLCAGKSGINEIPWLREAGFPVYIGAEVKGMESLFEVYPQAEKHNSRKLAYALKAMDEACQQAGLESFQGLRAGIFMGVETSRIPFSSSFDIFNLCGREKGRVDYRLFGEKCRNLISRDHIQNKFPFFLPGFLAGTHAISGPVLATSNACASSNYATGEALRHLRSGLVDVAVVGSSDEMIDEYMITGFSLLRALSQNNSDPQGSSRPFDMKRDGFVLGEGGAILILETLEHALKRGAKPICELAGYGSSSDGEKITACNRQGAWLMRAMECAIEDGGMTLSQIGYVNAHGTSTRLNDLSEAMAIHSLFGESENPPLVNSSKSMLGHTVAAAGAIEAAVTITSMVRKVFHPNRNLSQSDTRFPLNYCGLKAVEGNVLGALSNSCGFSGGNSCIAFRVLDDSNNYPSGDLS</sequence>
<evidence type="ECO:0000256" key="2">
    <source>
        <dbReference type="ARBA" id="ARBA00022679"/>
    </source>
</evidence>
<dbReference type="InterPro" id="IPR000794">
    <property type="entry name" value="Beta-ketoacyl_synthase"/>
</dbReference>
<dbReference type="AlphaFoldDB" id="A0A2N1PPR4"/>
<name>A0A2N1PPR4_9BACT</name>
<gene>
    <name evidence="5" type="ORF">CVV64_10175</name>
</gene>
<evidence type="ECO:0000256" key="3">
    <source>
        <dbReference type="RuleBase" id="RU003694"/>
    </source>
</evidence>
<feature type="domain" description="Ketosynthase family 3 (KS3)" evidence="4">
    <location>
        <begin position="3"/>
        <end position="423"/>
    </location>
</feature>
<evidence type="ECO:0000256" key="1">
    <source>
        <dbReference type="ARBA" id="ARBA00008467"/>
    </source>
</evidence>
<dbReference type="EMBL" id="PGXC01000006">
    <property type="protein sequence ID" value="PKK90324.1"/>
    <property type="molecule type" value="Genomic_DNA"/>
</dbReference>
<comment type="similarity">
    <text evidence="1 3">Belongs to the thiolase-like superfamily. Beta-ketoacyl-ACP synthases family.</text>
</comment>
<dbReference type="PROSITE" id="PS52004">
    <property type="entry name" value="KS3_2"/>
    <property type="match status" value="1"/>
</dbReference>
<dbReference type="InterPro" id="IPR020841">
    <property type="entry name" value="PKS_Beta-ketoAc_synthase_dom"/>
</dbReference>
<evidence type="ECO:0000259" key="4">
    <source>
        <dbReference type="PROSITE" id="PS52004"/>
    </source>
</evidence>
<dbReference type="PANTHER" id="PTHR11712:SF336">
    <property type="entry name" value="3-OXOACYL-[ACYL-CARRIER-PROTEIN] SYNTHASE, MITOCHONDRIAL"/>
    <property type="match status" value="1"/>
</dbReference>
<dbReference type="Pfam" id="PF00109">
    <property type="entry name" value="ketoacyl-synt"/>
    <property type="match status" value="1"/>
</dbReference>
<evidence type="ECO:0000313" key="5">
    <source>
        <dbReference type="EMBL" id="PKK90324.1"/>
    </source>
</evidence>
<proteinExistence type="inferred from homology"/>
<dbReference type="InterPro" id="IPR014031">
    <property type="entry name" value="Ketoacyl_synth_C"/>
</dbReference>
<dbReference type="GO" id="GO:0006633">
    <property type="term" value="P:fatty acid biosynthetic process"/>
    <property type="evidence" value="ECO:0007669"/>
    <property type="project" value="TreeGrafter"/>
</dbReference>
<dbReference type="InterPro" id="IPR016039">
    <property type="entry name" value="Thiolase-like"/>
</dbReference>
<dbReference type="Pfam" id="PF02801">
    <property type="entry name" value="Ketoacyl-synt_C"/>
    <property type="match status" value="1"/>
</dbReference>
<dbReference type="SUPFAM" id="SSF53901">
    <property type="entry name" value="Thiolase-like"/>
    <property type="match status" value="2"/>
</dbReference>
<dbReference type="SMART" id="SM00825">
    <property type="entry name" value="PKS_KS"/>
    <property type="match status" value="1"/>
</dbReference>
<organism evidence="5 6">
    <name type="scientific">Candidatus Wallbacteria bacterium HGW-Wallbacteria-1</name>
    <dbReference type="NCBI Taxonomy" id="2013854"/>
    <lineage>
        <taxon>Bacteria</taxon>
        <taxon>Candidatus Walliibacteriota</taxon>
    </lineage>
</organism>
<dbReference type="CDD" id="cd00834">
    <property type="entry name" value="KAS_I_II"/>
    <property type="match status" value="1"/>
</dbReference>
<dbReference type="GO" id="GO:0004315">
    <property type="term" value="F:3-oxoacyl-[acyl-carrier-protein] synthase activity"/>
    <property type="evidence" value="ECO:0007669"/>
    <property type="project" value="TreeGrafter"/>
</dbReference>
<dbReference type="InterPro" id="IPR014030">
    <property type="entry name" value="Ketoacyl_synth_N"/>
</dbReference>
<protein>
    <recommendedName>
        <fullName evidence="4">Ketosynthase family 3 (KS3) domain-containing protein</fullName>
    </recommendedName>
</protein>
<comment type="caution">
    <text evidence="5">The sequence shown here is derived from an EMBL/GenBank/DDBJ whole genome shotgun (WGS) entry which is preliminary data.</text>
</comment>